<gene>
    <name evidence="1" type="ORF">HCBG_04261</name>
</gene>
<proteinExistence type="predicted"/>
<dbReference type="InParanoid" id="C0NND4"/>
<evidence type="ECO:0000313" key="2">
    <source>
        <dbReference type="Proteomes" id="UP000001631"/>
    </source>
</evidence>
<dbReference type="RefSeq" id="XP_045287863.1">
    <property type="nucleotide sequence ID" value="XM_045431310.1"/>
</dbReference>
<organism evidence="1 2">
    <name type="scientific">Ajellomyces capsulatus (strain G186AR / H82 / ATCC MYA-2454 / RMSCC 2432)</name>
    <name type="common">Darling's disease fungus</name>
    <name type="synonym">Histoplasma capsulatum</name>
    <dbReference type="NCBI Taxonomy" id="447093"/>
    <lineage>
        <taxon>Eukaryota</taxon>
        <taxon>Fungi</taxon>
        <taxon>Dikarya</taxon>
        <taxon>Ascomycota</taxon>
        <taxon>Pezizomycotina</taxon>
        <taxon>Eurotiomycetes</taxon>
        <taxon>Eurotiomycetidae</taxon>
        <taxon>Onygenales</taxon>
        <taxon>Ajellomycetaceae</taxon>
        <taxon>Histoplasma</taxon>
    </lineage>
</organism>
<dbReference type="GeneID" id="69037277"/>
<sequence length="152" mass="16469">MGIISLQLRGSQGVERRGNTNDYLHCSHGFSIFGPTDAIEVLGNESDMVINAAELHPEPKHPLSPPDASKIRHHLSKEAIMLTRYGRMGSMNGGFILPSGSSGQYGVVFVAKATTPSLEDIVHSDKASRTSRQEVGPSEDDLSRTLVVVLMR</sequence>
<dbReference type="AlphaFoldDB" id="C0NND4"/>
<dbReference type="HOGENOM" id="CLU_1721836_0_0_1"/>
<reference evidence="1" key="1">
    <citation type="submission" date="2009-02" db="EMBL/GenBank/DDBJ databases">
        <title>The Genome Sequence of Ajellomyces capsulatus strain G186AR.</title>
        <authorList>
            <consortium name="The Broad Institute Genome Sequencing Platform"/>
            <person name="Champion M."/>
            <person name="Cuomo C."/>
            <person name="Ma L.-J."/>
            <person name="Henn M.R."/>
            <person name="Sil A."/>
            <person name="Goldman B."/>
            <person name="Young S.K."/>
            <person name="Kodira C.D."/>
            <person name="Zeng Q."/>
            <person name="Koehrsen M."/>
            <person name="Alvarado L."/>
            <person name="Berlin A."/>
            <person name="Borenstein D."/>
            <person name="Chen Z."/>
            <person name="Engels R."/>
            <person name="Freedman E."/>
            <person name="Gellesch M."/>
            <person name="Goldberg J."/>
            <person name="Griggs A."/>
            <person name="Gujja S."/>
            <person name="Heiman D."/>
            <person name="Hepburn T."/>
            <person name="Howarth C."/>
            <person name="Jen D."/>
            <person name="Larson L."/>
            <person name="Lewis B."/>
            <person name="Mehta T."/>
            <person name="Park D."/>
            <person name="Pearson M."/>
            <person name="Roberts A."/>
            <person name="Saif S."/>
            <person name="Shea T."/>
            <person name="Shenoy N."/>
            <person name="Sisk P."/>
            <person name="Stolte C."/>
            <person name="Sykes S."/>
            <person name="Walk T."/>
            <person name="White J."/>
            <person name="Yandava C."/>
            <person name="Klein B."/>
            <person name="McEwen J.G."/>
            <person name="Puccia R."/>
            <person name="Goldman G.H."/>
            <person name="Felipe M.S."/>
            <person name="Nino-Vega G."/>
            <person name="San-Blas G."/>
            <person name="Taylor J."/>
            <person name="Mendoza L."/>
            <person name="Galagan J."/>
            <person name="Nusbaum C."/>
            <person name="Birren B."/>
        </authorList>
    </citation>
    <scope>NUCLEOTIDE SEQUENCE</scope>
    <source>
        <strain evidence="1">G186AR</strain>
    </source>
</reference>
<keyword evidence="2" id="KW-1185">Reference proteome</keyword>
<dbReference type="EMBL" id="GG663367">
    <property type="protein sequence ID" value="EEH07382.1"/>
    <property type="molecule type" value="Genomic_DNA"/>
</dbReference>
<dbReference type="Proteomes" id="UP000001631">
    <property type="component" value="Unassembled WGS sequence"/>
</dbReference>
<evidence type="ECO:0000313" key="1">
    <source>
        <dbReference type="EMBL" id="EEH07382.1"/>
    </source>
</evidence>
<accession>C0NND4</accession>
<protein>
    <submittedName>
        <fullName evidence="1">Uncharacterized protein</fullName>
    </submittedName>
</protein>
<name>C0NND4_AJECG</name>